<evidence type="ECO:0000313" key="2">
    <source>
        <dbReference type="Proteomes" id="UP000326650"/>
    </source>
</evidence>
<name>A0A5P8D3L0_9CAUD</name>
<proteinExistence type="predicted"/>
<keyword evidence="2" id="KW-1185">Reference proteome</keyword>
<organism evidence="1 2">
    <name type="scientific">Pectobacterium phage CX5</name>
    <dbReference type="NCBI Taxonomy" id="2652426"/>
    <lineage>
        <taxon>Viruses</taxon>
        <taxon>Duplodnaviria</taxon>
        <taxon>Heunggongvirae</taxon>
        <taxon>Uroviricota</taxon>
        <taxon>Caudoviricetes</taxon>
        <taxon>Autographivirales</taxon>
        <taxon>Autoscriptoviridae</taxon>
        <taxon>Corkvirinae</taxon>
        <taxon>Kotilavirus</taxon>
        <taxon>Kotilavirus CX5</taxon>
    </lineage>
</organism>
<dbReference type="Proteomes" id="UP000326650">
    <property type="component" value="Segment"/>
</dbReference>
<dbReference type="EMBL" id="MN270887">
    <property type="protein sequence ID" value="QFP93575.1"/>
    <property type="molecule type" value="Genomic_DNA"/>
</dbReference>
<accession>A0A5P8D3L0</accession>
<evidence type="ECO:0000313" key="1">
    <source>
        <dbReference type="EMBL" id="QFP93575.1"/>
    </source>
</evidence>
<reference evidence="1 2" key="1">
    <citation type="submission" date="2019-08" db="EMBL/GenBank/DDBJ databases">
        <title>Six bacteriophages against potato bacterial diseases.</title>
        <authorList>
            <person name="Zhang X."/>
            <person name="Kering K."/>
        </authorList>
    </citation>
    <scope>NUCLEOTIDE SEQUENCE [LARGE SCALE GENOMIC DNA]</scope>
</reference>
<protein>
    <submittedName>
        <fullName evidence="1">Uncharacterized protein</fullName>
    </submittedName>
</protein>
<sequence>MSKTINKVFKAVSPIASKLSFGATDIVTNVADKYLGTDIGGFRAAQEQAKAEETARNQAALNSQLNANILGVQGTDNIAQVEAGGSAADVALGADGKRRRAGTISSTLGI</sequence>